<gene>
    <name evidence="1" type="ORF">GCM10012286_64640</name>
</gene>
<name>A0ABQ2MNK7_9ACTN</name>
<dbReference type="Proteomes" id="UP000656881">
    <property type="component" value="Unassembled WGS sequence"/>
</dbReference>
<reference evidence="2" key="1">
    <citation type="journal article" date="2019" name="Int. J. Syst. Evol. Microbiol.">
        <title>The Global Catalogue of Microorganisms (GCM) 10K type strain sequencing project: providing services to taxonomists for standard genome sequencing and annotation.</title>
        <authorList>
            <consortium name="The Broad Institute Genomics Platform"/>
            <consortium name="The Broad Institute Genome Sequencing Center for Infectious Disease"/>
            <person name="Wu L."/>
            <person name="Ma J."/>
        </authorList>
    </citation>
    <scope>NUCLEOTIDE SEQUENCE [LARGE SCALE GENOMIC DNA]</scope>
    <source>
        <strain evidence="2">CGMCC 4.7349</strain>
    </source>
</reference>
<accession>A0ABQ2MNK7</accession>
<evidence type="ECO:0000313" key="1">
    <source>
        <dbReference type="EMBL" id="GGO54568.1"/>
    </source>
</evidence>
<keyword evidence="2" id="KW-1185">Reference proteome</keyword>
<sequence>MCPGEALVGEGQGPGVAAVTGDGEALVVRGEGRGSVVALFGEEAEFGEKERGAGAEVDFAVPCEASAEVLVS</sequence>
<evidence type="ECO:0000313" key="2">
    <source>
        <dbReference type="Proteomes" id="UP000656881"/>
    </source>
</evidence>
<comment type="caution">
    <text evidence="1">The sequence shown here is derived from an EMBL/GenBank/DDBJ whole genome shotgun (WGS) entry which is preliminary data.</text>
</comment>
<proteinExistence type="predicted"/>
<protein>
    <submittedName>
        <fullName evidence="1">Uncharacterized protein</fullName>
    </submittedName>
</protein>
<dbReference type="EMBL" id="BMNG01000016">
    <property type="protein sequence ID" value="GGO54568.1"/>
    <property type="molecule type" value="Genomic_DNA"/>
</dbReference>
<organism evidence="1 2">
    <name type="scientific">Streptomyces lasiicapitis</name>
    <dbReference type="NCBI Taxonomy" id="1923961"/>
    <lineage>
        <taxon>Bacteria</taxon>
        <taxon>Bacillati</taxon>
        <taxon>Actinomycetota</taxon>
        <taxon>Actinomycetes</taxon>
        <taxon>Kitasatosporales</taxon>
        <taxon>Streptomycetaceae</taxon>
        <taxon>Streptomyces</taxon>
    </lineage>
</organism>